<proteinExistence type="predicted"/>
<evidence type="ECO:0000259" key="7">
    <source>
        <dbReference type="PROSITE" id="PS51918"/>
    </source>
</evidence>
<reference evidence="8 9" key="1">
    <citation type="submission" date="2023-01" db="EMBL/GenBank/DDBJ databases">
        <title>Novel species of the genus Asticcacaulis isolated from rivers.</title>
        <authorList>
            <person name="Lu H."/>
        </authorList>
    </citation>
    <scope>NUCLEOTIDE SEQUENCE [LARGE SCALE GENOMIC DNA]</scope>
    <source>
        <strain evidence="8 9">BYS171W</strain>
    </source>
</reference>
<evidence type="ECO:0000313" key="9">
    <source>
        <dbReference type="Proteomes" id="UP001214854"/>
    </source>
</evidence>
<dbReference type="NCBIfam" id="TIGR02495">
    <property type="entry name" value="NrdG2"/>
    <property type="match status" value="1"/>
</dbReference>
<dbReference type="PROSITE" id="PS51918">
    <property type="entry name" value="RADICAL_SAM"/>
    <property type="match status" value="1"/>
</dbReference>
<dbReference type="InterPro" id="IPR007197">
    <property type="entry name" value="rSAM"/>
</dbReference>
<dbReference type="InterPro" id="IPR058240">
    <property type="entry name" value="rSAM_sf"/>
</dbReference>
<dbReference type="PANTHER" id="PTHR30352">
    <property type="entry name" value="PYRUVATE FORMATE-LYASE-ACTIVATING ENZYME"/>
    <property type="match status" value="1"/>
</dbReference>
<keyword evidence="5" id="KW-0408">Iron</keyword>
<keyword evidence="4" id="KW-0479">Metal-binding</keyword>
<evidence type="ECO:0000256" key="1">
    <source>
        <dbReference type="ARBA" id="ARBA00001966"/>
    </source>
</evidence>
<comment type="caution">
    <text evidence="8">The sequence shown here is derived from an EMBL/GenBank/DDBJ whole genome shotgun (WGS) entry which is preliminary data.</text>
</comment>
<dbReference type="PROSITE" id="PS51257">
    <property type="entry name" value="PROKAR_LIPOPROTEIN"/>
    <property type="match status" value="1"/>
</dbReference>
<dbReference type="InterPro" id="IPR013785">
    <property type="entry name" value="Aldolase_TIM"/>
</dbReference>
<evidence type="ECO:0000256" key="2">
    <source>
        <dbReference type="ARBA" id="ARBA00022485"/>
    </source>
</evidence>
<keyword evidence="6" id="KW-0411">Iron-sulfur</keyword>
<dbReference type="PANTHER" id="PTHR30352:SF13">
    <property type="entry name" value="GLYCYL-RADICAL ENZYME ACTIVATING ENZYME YJJW-RELATED"/>
    <property type="match status" value="1"/>
</dbReference>
<keyword evidence="3" id="KW-0949">S-adenosyl-L-methionine</keyword>
<accession>A0ABT5HWL9</accession>
<dbReference type="SFLD" id="SFLDS00029">
    <property type="entry name" value="Radical_SAM"/>
    <property type="match status" value="1"/>
</dbReference>
<sequence length="229" mass="25903">MWAKLPVTSLTPFTFQDFPEHTACILWFSGCNMACAYCHNPDLVTGAFKRLPSERIEGFLESRRGLLEGVVLSGGECTLSSALPWLCRKLKAMGFKVKIDTNGSRPDRLEALLGDDLIDFVALDFKAPKTKYRQVTHLDDWASFERSLRLLIGSDVGREVRTTVHTDLLDEHDVDAITSTLQDLGYQNSYVVQGYKDGPTLGSLAPQKRRFDRSRLAPRHFPFVFRNME</sequence>
<dbReference type="EMBL" id="JAQQKX010000012">
    <property type="protein sequence ID" value="MDC7684448.1"/>
    <property type="molecule type" value="Genomic_DNA"/>
</dbReference>
<dbReference type="Proteomes" id="UP001214854">
    <property type="component" value="Unassembled WGS sequence"/>
</dbReference>
<dbReference type="SUPFAM" id="SSF102114">
    <property type="entry name" value="Radical SAM enzymes"/>
    <property type="match status" value="1"/>
</dbReference>
<dbReference type="CDD" id="cd01335">
    <property type="entry name" value="Radical_SAM"/>
    <property type="match status" value="1"/>
</dbReference>
<evidence type="ECO:0000256" key="4">
    <source>
        <dbReference type="ARBA" id="ARBA00022723"/>
    </source>
</evidence>
<gene>
    <name evidence="8" type="ORF">PQU92_14270</name>
</gene>
<comment type="cofactor">
    <cofactor evidence="1">
        <name>[4Fe-4S] cluster</name>
        <dbReference type="ChEBI" id="CHEBI:49883"/>
    </cofactor>
</comment>
<evidence type="ECO:0000256" key="5">
    <source>
        <dbReference type="ARBA" id="ARBA00023004"/>
    </source>
</evidence>
<evidence type="ECO:0000256" key="6">
    <source>
        <dbReference type="ARBA" id="ARBA00023014"/>
    </source>
</evidence>
<dbReference type="Pfam" id="PF04055">
    <property type="entry name" value="Radical_SAM"/>
    <property type="match status" value="1"/>
</dbReference>
<dbReference type="SFLD" id="SFLDG01094">
    <property type="entry name" value="Uncharacterised_Radical_SAM_Su"/>
    <property type="match status" value="1"/>
</dbReference>
<evidence type="ECO:0000313" key="8">
    <source>
        <dbReference type="EMBL" id="MDC7684448.1"/>
    </source>
</evidence>
<dbReference type="InterPro" id="IPR034457">
    <property type="entry name" value="Organic_radical-activating"/>
</dbReference>
<name>A0ABT5HWL9_9CAUL</name>
<dbReference type="RefSeq" id="WP_272748922.1">
    <property type="nucleotide sequence ID" value="NZ_JAQQKX010000012.1"/>
</dbReference>
<keyword evidence="2" id="KW-0004">4Fe-4S</keyword>
<evidence type="ECO:0000256" key="3">
    <source>
        <dbReference type="ARBA" id="ARBA00022691"/>
    </source>
</evidence>
<dbReference type="Gene3D" id="3.20.20.70">
    <property type="entry name" value="Aldolase class I"/>
    <property type="match status" value="1"/>
</dbReference>
<protein>
    <submittedName>
        <fullName evidence="8">Anaerobic ribonucleoside-triphosphate reductase activating protein</fullName>
    </submittedName>
</protein>
<keyword evidence="9" id="KW-1185">Reference proteome</keyword>
<organism evidence="8 9">
    <name type="scientific">Asticcacaulis aquaticus</name>
    <dbReference type="NCBI Taxonomy" id="2984212"/>
    <lineage>
        <taxon>Bacteria</taxon>
        <taxon>Pseudomonadati</taxon>
        <taxon>Pseudomonadota</taxon>
        <taxon>Alphaproteobacteria</taxon>
        <taxon>Caulobacterales</taxon>
        <taxon>Caulobacteraceae</taxon>
        <taxon>Asticcacaulis</taxon>
    </lineage>
</organism>
<dbReference type="InterPro" id="IPR012840">
    <property type="entry name" value="NrdG2"/>
</dbReference>
<feature type="domain" description="Radical SAM core" evidence="7">
    <location>
        <begin position="17"/>
        <end position="229"/>
    </location>
</feature>